<dbReference type="SUPFAM" id="SSF57716">
    <property type="entry name" value="Glucocorticoid receptor-like (DNA-binding domain)"/>
    <property type="match status" value="1"/>
</dbReference>
<evidence type="ECO:0000256" key="1">
    <source>
        <dbReference type="ARBA" id="ARBA00022723"/>
    </source>
</evidence>
<dbReference type="InterPro" id="IPR000962">
    <property type="entry name" value="Znf_DskA_TraR"/>
</dbReference>
<feature type="region of interest" description="Disordered" evidence="5">
    <location>
        <begin position="130"/>
        <end position="173"/>
    </location>
</feature>
<evidence type="ECO:0000256" key="5">
    <source>
        <dbReference type="SAM" id="MobiDB-lite"/>
    </source>
</evidence>
<dbReference type="RefSeq" id="WP_118877449.1">
    <property type="nucleotide sequence ID" value="NZ_QWEI01000011.1"/>
</dbReference>
<comment type="caution">
    <text evidence="4">Lacks conserved residue(s) required for the propagation of feature annotation.</text>
</comment>
<keyword evidence="3" id="KW-0862">Zinc</keyword>
<reference evidence="7 8" key="1">
    <citation type="submission" date="2018-08" db="EMBL/GenBank/DDBJ databases">
        <title>Lysinibacillus sp. YLB-03 draft genome sequence.</title>
        <authorList>
            <person name="Yu L."/>
        </authorList>
    </citation>
    <scope>NUCLEOTIDE SEQUENCE [LARGE SCALE GENOMIC DNA]</scope>
    <source>
        <strain evidence="7 8">YLB-03</strain>
    </source>
</reference>
<evidence type="ECO:0000256" key="2">
    <source>
        <dbReference type="ARBA" id="ARBA00022771"/>
    </source>
</evidence>
<feature type="compositionally biased region" description="Acidic residues" evidence="5">
    <location>
        <begin position="137"/>
        <end position="146"/>
    </location>
</feature>
<dbReference type="InterPro" id="IPR037187">
    <property type="entry name" value="DnaK_N"/>
</dbReference>
<proteinExistence type="predicted"/>
<evidence type="ECO:0000256" key="4">
    <source>
        <dbReference type="PROSITE-ProRule" id="PRU00510"/>
    </source>
</evidence>
<evidence type="ECO:0000313" key="7">
    <source>
        <dbReference type="EMBL" id="RHW33281.1"/>
    </source>
</evidence>
<dbReference type="PANTHER" id="PTHR33823">
    <property type="entry name" value="RNA POLYMERASE-BINDING TRANSCRIPTION FACTOR DKSA-RELATED"/>
    <property type="match status" value="1"/>
</dbReference>
<dbReference type="EMBL" id="QWEI01000011">
    <property type="protein sequence ID" value="RHW33281.1"/>
    <property type="molecule type" value="Genomic_DNA"/>
</dbReference>
<keyword evidence="1" id="KW-0479">Metal-binding</keyword>
<dbReference type="Pfam" id="PF01258">
    <property type="entry name" value="zf-dskA_traR"/>
    <property type="match status" value="1"/>
</dbReference>
<keyword evidence="8" id="KW-1185">Reference proteome</keyword>
<keyword evidence="2" id="KW-0863">Zinc-finger</keyword>
<gene>
    <name evidence="7" type="ORF">D1B33_16205</name>
</gene>
<protein>
    <submittedName>
        <fullName evidence="7">Molecular chaperone DnaK</fullName>
    </submittedName>
</protein>
<dbReference type="GO" id="GO:0008270">
    <property type="term" value="F:zinc ion binding"/>
    <property type="evidence" value="ECO:0007669"/>
    <property type="project" value="UniProtKB-KW"/>
</dbReference>
<accession>A0A396SAA4</accession>
<dbReference type="SUPFAM" id="SSF109635">
    <property type="entry name" value="DnaK suppressor protein DksA, alpha-hairpin domain"/>
    <property type="match status" value="1"/>
</dbReference>
<dbReference type="Gene3D" id="1.20.120.910">
    <property type="entry name" value="DksA, coiled-coil domain"/>
    <property type="match status" value="1"/>
</dbReference>
<sequence length="173" mass="19819">MKQSQMEELKHTLIEELKDLKEGLQVQDDLESTELSNYDNHPADNATDLTTQLTEHALDEFKEERIDKIEAALSAMEKGTYGKCEVCQKEIPFERLEAAPTTLTCKEHSEEEVDMDTRPVEEDIMEELNQQSLNAVDFDDDPEDFPSSDSPQDVPQDASYQGVDETMIREKFQ</sequence>
<evidence type="ECO:0000259" key="6">
    <source>
        <dbReference type="Pfam" id="PF01258"/>
    </source>
</evidence>
<evidence type="ECO:0000256" key="3">
    <source>
        <dbReference type="ARBA" id="ARBA00022833"/>
    </source>
</evidence>
<evidence type="ECO:0000313" key="8">
    <source>
        <dbReference type="Proteomes" id="UP000265692"/>
    </source>
</evidence>
<comment type="caution">
    <text evidence="7">The sequence shown here is derived from an EMBL/GenBank/DDBJ whole genome shotgun (WGS) entry which is preliminary data.</text>
</comment>
<dbReference type="PROSITE" id="PS51128">
    <property type="entry name" value="ZF_DKSA_2"/>
    <property type="match status" value="1"/>
</dbReference>
<dbReference type="Proteomes" id="UP000265692">
    <property type="component" value="Unassembled WGS sequence"/>
</dbReference>
<organism evidence="7 8">
    <name type="scientific">Ureibacillus yapensis</name>
    <dbReference type="NCBI Taxonomy" id="2304605"/>
    <lineage>
        <taxon>Bacteria</taxon>
        <taxon>Bacillati</taxon>
        <taxon>Bacillota</taxon>
        <taxon>Bacilli</taxon>
        <taxon>Bacillales</taxon>
        <taxon>Caryophanaceae</taxon>
        <taxon>Ureibacillus</taxon>
    </lineage>
</organism>
<dbReference type="OrthoDB" id="9811543at2"/>
<feature type="domain" description="Zinc finger DksA/TraR C4-type" evidence="6">
    <location>
        <begin position="79"/>
        <end position="107"/>
    </location>
</feature>
<name>A0A396SAA4_9BACL</name>
<dbReference type="PANTHER" id="PTHR33823:SF4">
    <property type="entry name" value="GENERAL STRESS PROTEIN 16O"/>
    <property type="match status" value="1"/>
</dbReference>
<dbReference type="AlphaFoldDB" id="A0A396SAA4"/>